<feature type="compositionally biased region" description="Basic residues" evidence="8">
    <location>
        <begin position="785"/>
        <end position="796"/>
    </location>
</feature>
<keyword evidence="5" id="KW-0238">DNA-binding</keyword>
<evidence type="ECO:0000313" key="12">
    <source>
        <dbReference type="Proteomes" id="UP000694427"/>
    </source>
</evidence>
<dbReference type="Pfam" id="PF00536">
    <property type="entry name" value="SAM_1"/>
    <property type="match status" value="1"/>
</dbReference>
<feature type="region of interest" description="Disordered" evidence="8">
    <location>
        <begin position="113"/>
        <end position="156"/>
    </location>
</feature>
<dbReference type="GO" id="GO:0003677">
    <property type="term" value="F:DNA binding"/>
    <property type="evidence" value="ECO:0007669"/>
    <property type="project" value="UniProtKB-KW"/>
</dbReference>
<feature type="region of interest" description="Disordered" evidence="8">
    <location>
        <begin position="812"/>
        <end position="879"/>
    </location>
</feature>
<feature type="region of interest" description="Disordered" evidence="8">
    <location>
        <begin position="1"/>
        <end position="49"/>
    </location>
</feature>
<evidence type="ECO:0000256" key="2">
    <source>
        <dbReference type="ARBA" id="ARBA00022723"/>
    </source>
</evidence>
<dbReference type="Proteomes" id="UP000694427">
    <property type="component" value="Unplaced"/>
</dbReference>
<keyword evidence="3 7" id="KW-0863">Zinc-finger</keyword>
<dbReference type="InterPro" id="IPR001660">
    <property type="entry name" value="SAM"/>
</dbReference>
<dbReference type="Gene3D" id="3.30.60.160">
    <property type="match status" value="1"/>
</dbReference>
<dbReference type="PANTHER" id="PTHR12247:SF88">
    <property type="entry name" value="POLYHOMEOTIC-LIKE PROTEIN 3"/>
    <property type="match status" value="1"/>
</dbReference>
<dbReference type="SUPFAM" id="SSF47769">
    <property type="entry name" value="SAM/Pointed domain"/>
    <property type="match status" value="1"/>
</dbReference>
<evidence type="ECO:0000259" key="10">
    <source>
        <dbReference type="PROSITE" id="PS51024"/>
    </source>
</evidence>
<keyword evidence="6" id="KW-0539">Nucleus</keyword>
<dbReference type="SMART" id="SM00454">
    <property type="entry name" value="SAM"/>
    <property type="match status" value="1"/>
</dbReference>
<name>A0A8C1MU32_CYPCA</name>
<feature type="compositionally biased region" description="Basic and acidic residues" evidence="8">
    <location>
        <begin position="849"/>
        <end position="865"/>
    </location>
</feature>
<dbReference type="Ensembl" id="ENSCCRT00010089833.1">
    <property type="protein sequence ID" value="ENSCCRP00010080958.1"/>
    <property type="gene ID" value="ENSCCRG00010035393.1"/>
</dbReference>
<feature type="compositionally biased region" description="Polar residues" evidence="8">
    <location>
        <begin position="33"/>
        <end position="49"/>
    </location>
</feature>
<dbReference type="InterPro" id="IPR038603">
    <property type="entry name" value="Znf_FCS_sf"/>
</dbReference>
<reference evidence="11" key="2">
    <citation type="submission" date="2025-09" db="UniProtKB">
        <authorList>
            <consortium name="Ensembl"/>
        </authorList>
    </citation>
    <scope>IDENTIFICATION</scope>
</reference>
<feature type="compositionally biased region" description="Low complexity" evidence="8">
    <location>
        <begin position="19"/>
        <end position="32"/>
    </location>
</feature>
<evidence type="ECO:0000313" key="11">
    <source>
        <dbReference type="Ensembl" id="ENSCCRP00010080958.1"/>
    </source>
</evidence>
<feature type="compositionally biased region" description="Low complexity" evidence="8">
    <location>
        <begin position="866"/>
        <end position="879"/>
    </location>
</feature>
<dbReference type="PROSITE" id="PS51024">
    <property type="entry name" value="ZF_FCS"/>
    <property type="match status" value="1"/>
</dbReference>
<organism evidence="11 12">
    <name type="scientific">Cyprinus carpio</name>
    <name type="common">Common carp</name>
    <dbReference type="NCBI Taxonomy" id="7962"/>
    <lineage>
        <taxon>Eukaryota</taxon>
        <taxon>Metazoa</taxon>
        <taxon>Chordata</taxon>
        <taxon>Craniata</taxon>
        <taxon>Vertebrata</taxon>
        <taxon>Euteleostomi</taxon>
        <taxon>Actinopterygii</taxon>
        <taxon>Neopterygii</taxon>
        <taxon>Teleostei</taxon>
        <taxon>Ostariophysi</taxon>
        <taxon>Cypriniformes</taxon>
        <taxon>Cyprinidae</taxon>
        <taxon>Cyprininae</taxon>
        <taxon>Cyprinus</taxon>
    </lineage>
</organism>
<proteinExistence type="predicted"/>
<dbReference type="CDD" id="cd09577">
    <property type="entry name" value="SAM_Ph1_2_3"/>
    <property type="match status" value="1"/>
</dbReference>
<evidence type="ECO:0000256" key="4">
    <source>
        <dbReference type="ARBA" id="ARBA00022833"/>
    </source>
</evidence>
<evidence type="ECO:0000256" key="8">
    <source>
        <dbReference type="SAM" id="MobiDB-lite"/>
    </source>
</evidence>
<dbReference type="Pfam" id="PF21319">
    <property type="entry name" value="zf-FCS_1"/>
    <property type="match status" value="1"/>
</dbReference>
<dbReference type="GO" id="GO:0042393">
    <property type="term" value="F:histone binding"/>
    <property type="evidence" value="ECO:0007669"/>
    <property type="project" value="TreeGrafter"/>
</dbReference>
<dbReference type="InterPro" id="IPR050548">
    <property type="entry name" value="PcG_chromatin_remod_factors"/>
</dbReference>
<evidence type="ECO:0000256" key="3">
    <source>
        <dbReference type="ARBA" id="ARBA00022771"/>
    </source>
</evidence>
<dbReference type="InterPro" id="IPR012313">
    <property type="entry name" value="Znf_FCS"/>
</dbReference>
<feature type="compositionally biased region" description="Polar residues" evidence="8">
    <location>
        <begin position="812"/>
        <end position="829"/>
    </location>
</feature>
<sequence length="947" mass="102969">MADADKQSQEEMEGDGCVTTASSSSALTASSTPRSNTPTGTQPNAIPLGNITSDRQAVQLIQQTLHRPQSMTAQYLQQMYAAQQQHILLQTAALQQQHQQNLTATQILTTTEQAAQTNGRQPTSSPPSSNGRLQAAQTNGRQPTSSPPSSNGNVTQLASVSQTSITMPTSPVTQPIGRIQVTSSNSTAGAISQQAMLLGNSSPTGSQAQMYLRTQMLILTPAATDLTVVSSVSSQSASSQVQSLALRTHTPGALATPQNVQIKPSLQGQTLVCPLPKMSICPLKSTQLSQNLAEGSRSESLLTDVTQPPSAQPLIPPSTFTPVQSHTLVRHQLHCPSGQRVAPHQLFIQQSSTAHRQPIALRVTPQDSSLPPLALQTRTTPTTATVQSQHTEFLSVPSSSNQSASQSAVVSMSTAPPAVLPDPPPLHLGPVLEPVSQYSPLSSPPPLTMALPRLVQPQRLSLRSVQTVAVQSDHMLVSEEELPVSEAVVQLPFQNLPPPQTVAVDLKVQPATQTEAPSATPLLKETGSMDLVKDVERTCPQNRMPTPPSLSPPDEPQGSSDDVTNWTADLDQPSEPSSRSVIRSPEDPTYANSPPPPLLSSAVRSTSRLPPASLPGNPEGRPSQAIVRPHILTHLIEGFVIREGLEPFPVRRTSLETNLQATLPEDRENTESAQDDCLMDADHLENSTDSDLDNPPAEDGGLISTFLSNTLSKYEHFLQNFFFFFSEQTAENLPDVLECEFCGKRGFARTFLRSKRFCSMTCVRRFNVSCKKRLNLFRSEKVGRWPHRPMGKRGRPPGRINGGSRQHFLRQQLQDSHRTNNNQRASNSIWIEREEEEDPPGPMTTRLRLQAEREKEQDREREQSRVESSSGSDCLLDSSPSQWSVEQVCSFISTLPGCHDIAAEFRSQEIDGQALLLLTEDHLMSAMNIKLGPALKICAQINALKEH</sequence>
<evidence type="ECO:0000256" key="5">
    <source>
        <dbReference type="ARBA" id="ARBA00023125"/>
    </source>
</evidence>
<accession>A0A8C1MU32</accession>
<feature type="compositionally biased region" description="Polar residues" evidence="8">
    <location>
        <begin position="557"/>
        <end position="567"/>
    </location>
</feature>
<keyword evidence="12" id="KW-1185">Reference proteome</keyword>
<comment type="subcellular location">
    <subcellularLocation>
        <location evidence="1">Nucleus</location>
    </subcellularLocation>
</comment>
<dbReference type="GO" id="GO:0045892">
    <property type="term" value="P:negative regulation of DNA-templated transcription"/>
    <property type="evidence" value="ECO:0007669"/>
    <property type="project" value="TreeGrafter"/>
</dbReference>
<evidence type="ECO:0000256" key="6">
    <source>
        <dbReference type="ARBA" id="ARBA00023242"/>
    </source>
</evidence>
<dbReference type="Gene3D" id="1.10.150.50">
    <property type="entry name" value="Transcription Factor, Ets-1"/>
    <property type="match status" value="1"/>
</dbReference>
<keyword evidence="4" id="KW-0862">Zinc</keyword>
<keyword evidence="2" id="KW-0479">Metal-binding</keyword>
<feature type="domain" description="FCS-type" evidence="10">
    <location>
        <begin position="730"/>
        <end position="764"/>
    </location>
</feature>
<evidence type="ECO:0000259" key="9">
    <source>
        <dbReference type="PROSITE" id="PS50105"/>
    </source>
</evidence>
<feature type="region of interest" description="Disordered" evidence="8">
    <location>
        <begin position="785"/>
        <end position="804"/>
    </location>
</feature>
<feature type="compositionally biased region" description="Pro residues" evidence="8">
    <location>
        <begin position="545"/>
        <end position="555"/>
    </location>
</feature>
<dbReference type="PROSITE" id="PS50105">
    <property type="entry name" value="SAM_DOMAIN"/>
    <property type="match status" value="1"/>
</dbReference>
<protein>
    <recommendedName>
        <fullName evidence="13">Polyhomeotic-like protein 3</fullName>
    </recommendedName>
</protein>
<dbReference type="GO" id="GO:0003682">
    <property type="term" value="F:chromatin binding"/>
    <property type="evidence" value="ECO:0007669"/>
    <property type="project" value="TreeGrafter"/>
</dbReference>
<dbReference type="AlphaFoldDB" id="A0A8C1MU32"/>
<dbReference type="GO" id="GO:0035102">
    <property type="term" value="C:PRC1 complex"/>
    <property type="evidence" value="ECO:0007669"/>
    <property type="project" value="TreeGrafter"/>
</dbReference>
<dbReference type="PANTHER" id="PTHR12247">
    <property type="entry name" value="POLYCOMB GROUP PROTEIN"/>
    <property type="match status" value="1"/>
</dbReference>
<evidence type="ECO:0000256" key="7">
    <source>
        <dbReference type="PROSITE-ProRule" id="PRU00367"/>
    </source>
</evidence>
<dbReference type="InterPro" id="IPR013761">
    <property type="entry name" value="SAM/pointed_sf"/>
</dbReference>
<evidence type="ECO:0000256" key="1">
    <source>
        <dbReference type="ARBA" id="ARBA00004123"/>
    </source>
</evidence>
<feature type="region of interest" description="Disordered" evidence="8">
    <location>
        <begin position="539"/>
        <end position="624"/>
    </location>
</feature>
<feature type="domain" description="SAM" evidence="9">
    <location>
        <begin position="883"/>
        <end position="947"/>
    </location>
</feature>
<reference evidence="11" key="1">
    <citation type="submission" date="2025-08" db="UniProtKB">
        <authorList>
            <consortium name="Ensembl"/>
        </authorList>
    </citation>
    <scope>IDENTIFICATION</scope>
</reference>
<evidence type="ECO:0008006" key="13">
    <source>
        <dbReference type="Google" id="ProtNLM"/>
    </source>
</evidence>
<dbReference type="GO" id="GO:0008270">
    <property type="term" value="F:zinc ion binding"/>
    <property type="evidence" value="ECO:0007669"/>
    <property type="project" value="UniProtKB-KW"/>
</dbReference>